<accession>A0A392RH87</accession>
<dbReference type="Proteomes" id="UP000265520">
    <property type="component" value="Unassembled WGS sequence"/>
</dbReference>
<keyword evidence="3" id="KW-1185">Reference proteome</keyword>
<evidence type="ECO:0000313" key="2">
    <source>
        <dbReference type="EMBL" id="MCI35492.1"/>
    </source>
</evidence>
<feature type="region of interest" description="Disordered" evidence="1">
    <location>
        <begin position="1"/>
        <end position="32"/>
    </location>
</feature>
<name>A0A392RH87_9FABA</name>
<protein>
    <submittedName>
        <fullName evidence="2">Uncharacterized protein</fullName>
    </submittedName>
</protein>
<organism evidence="2 3">
    <name type="scientific">Trifolium medium</name>
    <dbReference type="NCBI Taxonomy" id="97028"/>
    <lineage>
        <taxon>Eukaryota</taxon>
        <taxon>Viridiplantae</taxon>
        <taxon>Streptophyta</taxon>
        <taxon>Embryophyta</taxon>
        <taxon>Tracheophyta</taxon>
        <taxon>Spermatophyta</taxon>
        <taxon>Magnoliopsida</taxon>
        <taxon>eudicotyledons</taxon>
        <taxon>Gunneridae</taxon>
        <taxon>Pentapetalae</taxon>
        <taxon>rosids</taxon>
        <taxon>fabids</taxon>
        <taxon>Fabales</taxon>
        <taxon>Fabaceae</taxon>
        <taxon>Papilionoideae</taxon>
        <taxon>50 kb inversion clade</taxon>
        <taxon>NPAAA clade</taxon>
        <taxon>Hologalegina</taxon>
        <taxon>IRL clade</taxon>
        <taxon>Trifolieae</taxon>
        <taxon>Trifolium</taxon>
    </lineage>
</organism>
<evidence type="ECO:0000256" key="1">
    <source>
        <dbReference type="SAM" id="MobiDB-lite"/>
    </source>
</evidence>
<reference evidence="2 3" key="1">
    <citation type="journal article" date="2018" name="Front. Plant Sci.">
        <title>Red Clover (Trifolium pratense) and Zigzag Clover (T. medium) - A Picture of Genomic Similarities and Differences.</title>
        <authorList>
            <person name="Dluhosova J."/>
            <person name="Istvanek J."/>
            <person name="Nedelnik J."/>
            <person name="Repkova J."/>
        </authorList>
    </citation>
    <scope>NUCLEOTIDE SEQUENCE [LARGE SCALE GENOMIC DNA]</scope>
    <source>
        <strain evidence="3">cv. 10/8</strain>
        <tissue evidence="2">Leaf</tissue>
    </source>
</reference>
<evidence type="ECO:0000313" key="3">
    <source>
        <dbReference type="Proteomes" id="UP000265520"/>
    </source>
</evidence>
<dbReference type="AlphaFoldDB" id="A0A392RH87"/>
<sequence>MVRALSLLPVHHSRRQSRLSSPQPRPPAVSPEHHISITVLSLSLSRLSSLLLVHTRRQPPPPSLKQI</sequence>
<dbReference type="EMBL" id="LXQA010223920">
    <property type="protein sequence ID" value="MCI35492.1"/>
    <property type="molecule type" value="Genomic_DNA"/>
</dbReference>
<comment type="caution">
    <text evidence="2">The sequence shown here is derived from an EMBL/GenBank/DDBJ whole genome shotgun (WGS) entry which is preliminary data.</text>
</comment>
<proteinExistence type="predicted"/>